<keyword evidence="4" id="KW-1185">Reference proteome</keyword>
<dbReference type="PROSITE" id="PS51257">
    <property type="entry name" value="PROKAR_LIPOPROTEIN"/>
    <property type="match status" value="1"/>
</dbReference>
<dbReference type="InterPro" id="IPR025193">
    <property type="entry name" value="DUF4114"/>
</dbReference>
<evidence type="ECO:0000313" key="4">
    <source>
        <dbReference type="Proteomes" id="UP001528920"/>
    </source>
</evidence>
<dbReference type="RefSeq" id="WP_275109823.1">
    <property type="nucleotide sequence ID" value="NZ_JAKJSC010000001.1"/>
</dbReference>
<evidence type="ECO:0000313" key="3">
    <source>
        <dbReference type="EMBL" id="MDE5418498.1"/>
    </source>
</evidence>
<gene>
    <name evidence="3" type="ORF">L3049_10800</name>
</gene>
<sequence length="628" mass="68607">MRKYLLLLTALFIIVSSCSDNNNDNQQVDQKKTIEEGVAINNNSADLSSRVTAKNELKVIKNLPGSSTKEGAEGIEIDLTKNYAFTLRAEVEAPKVKGEFVQSTHVKIVDDMAFVSYNTKGDKYSGGVELFDISDPTTPVLKSQALFPNVDVSSVEYYDGVIYLAGALDPESAGYVMDSPAILVTLELSNSQQIMSVSDLIDLPSYVATDVEVDEDYVYVTSGSAGSLSILKRSDLSVAKDVVMEDVRSLSINTENIYALSAHEHIRSFTKNDFTELEKIEVQGPISEESKTEIDATDDYILAALNESGLDIRNLDGSLKERFNRPETAEGGLDEDYVTNSVCLNEELLLIGNGAAGIYVGAMIPENNDDVTLLGSMEFGSSVNFVESQGNYIFVAAGTGGLKILTISIDEGVPDDIIPTKPCETLVDNIIAMFPAGKNNRADAANAELFNDENNLILKLTKESPVYLTFVDEGAGWKNSLAYYSYDSENPPANADEVELHMLFPNASKEGSGGGLKAGDRVQLGDVAFAENTVIGFCLIAKGWKNGTTVDGDYRHFTNIEWNENEEGQKQQHVLFKEQNCKDIVLCFEDVRLPSGDKDFNDIIFTVNDNEEDANIATAFDMTNIVEK</sequence>
<organism evidence="3 4">
    <name type="scientific">Paralabilibaculum antarcticum</name>
    <dbReference type="NCBI Taxonomy" id="2912572"/>
    <lineage>
        <taxon>Bacteria</taxon>
        <taxon>Pseudomonadati</taxon>
        <taxon>Bacteroidota</taxon>
        <taxon>Bacteroidia</taxon>
        <taxon>Marinilabiliales</taxon>
        <taxon>Marinifilaceae</taxon>
        <taxon>Paralabilibaculum</taxon>
    </lineage>
</organism>
<dbReference type="Pfam" id="PF13448">
    <property type="entry name" value="DUF4114"/>
    <property type="match status" value="1"/>
</dbReference>
<dbReference type="InterPro" id="IPR013211">
    <property type="entry name" value="LVIVD"/>
</dbReference>
<reference evidence="3 4" key="1">
    <citation type="submission" date="2022-01" db="EMBL/GenBank/DDBJ databases">
        <title>Labilibaculum sp. nov, a marine bacterium isolated from Antarctica.</title>
        <authorList>
            <person name="Dai W."/>
        </authorList>
    </citation>
    <scope>NUCLEOTIDE SEQUENCE [LARGE SCALE GENOMIC DNA]</scope>
    <source>
        <strain evidence="3 4">DW002</strain>
    </source>
</reference>
<keyword evidence="1" id="KW-0732">Signal</keyword>
<accession>A0ABT5VVF2</accession>
<proteinExistence type="predicted"/>
<evidence type="ECO:0000259" key="2">
    <source>
        <dbReference type="Pfam" id="PF13448"/>
    </source>
</evidence>
<comment type="caution">
    <text evidence="3">The sequence shown here is derived from an EMBL/GenBank/DDBJ whole genome shotgun (WGS) entry which is preliminary data.</text>
</comment>
<feature type="chain" id="PRO_5046036705" evidence="1">
    <location>
        <begin position="20"/>
        <end position="628"/>
    </location>
</feature>
<dbReference type="SUPFAM" id="SSF63825">
    <property type="entry name" value="YWTD domain"/>
    <property type="match status" value="1"/>
</dbReference>
<protein>
    <submittedName>
        <fullName evidence="3">DUF4114 domain-containing protein</fullName>
    </submittedName>
</protein>
<dbReference type="EMBL" id="JAKJSC010000001">
    <property type="protein sequence ID" value="MDE5418498.1"/>
    <property type="molecule type" value="Genomic_DNA"/>
</dbReference>
<feature type="domain" description="DUF4114" evidence="2">
    <location>
        <begin position="529"/>
        <end position="608"/>
    </location>
</feature>
<dbReference type="Proteomes" id="UP001528920">
    <property type="component" value="Unassembled WGS sequence"/>
</dbReference>
<name>A0ABT5VVF2_9BACT</name>
<dbReference type="Pfam" id="PF08309">
    <property type="entry name" value="LVIVD"/>
    <property type="match status" value="2"/>
</dbReference>
<evidence type="ECO:0000256" key="1">
    <source>
        <dbReference type="SAM" id="SignalP"/>
    </source>
</evidence>
<feature type="signal peptide" evidence="1">
    <location>
        <begin position="1"/>
        <end position="19"/>
    </location>
</feature>